<reference evidence="2" key="2">
    <citation type="journal article" date="2023" name="IMA Fungus">
        <title>Comparative genomic study of the Penicillium genus elucidates a diverse pangenome and 15 lateral gene transfer events.</title>
        <authorList>
            <person name="Petersen C."/>
            <person name="Sorensen T."/>
            <person name="Nielsen M.R."/>
            <person name="Sondergaard T.E."/>
            <person name="Sorensen J.L."/>
            <person name="Fitzpatrick D.A."/>
            <person name="Frisvad J.C."/>
            <person name="Nielsen K.L."/>
        </authorList>
    </citation>
    <scope>NUCLEOTIDE SEQUENCE</scope>
    <source>
        <strain evidence="2">IBT 26290</strain>
    </source>
</reference>
<comment type="caution">
    <text evidence="2">The sequence shown here is derived from an EMBL/GenBank/DDBJ whole genome shotgun (WGS) entry which is preliminary data.</text>
</comment>
<feature type="region of interest" description="Disordered" evidence="1">
    <location>
        <begin position="304"/>
        <end position="346"/>
    </location>
</feature>
<dbReference type="Proteomes" id="UP001149163">
    <property type="component" value="Unassembled WGS sequence"/>
</dbReference>
<feature type="compositionally biased region" description="Low complexity" evidence="1">
    <location>
        <begin position="257"/>
        <end position="267"/>
    </location>
</feature>
<dbReference type="EMBL" id="JAPQKN010000006">
    <property type="protein sequence ID" value="KAJ5157412.1"/>
    <property type="molecule type" value="Genomic_DNA"/>
</dbReference>
<gene>
    <name evidence="2" type="ORF">N7482_008512</name>
</gene>
<evidence type="ECO:0000313" key="3">
    <source>
        <dbReference type="Proteomes" id="UP001149163"/>
    </source>
</evidence>
<proteinExistence type="predicted"/>
<dbReference type="AlphaFoldDB" id="A0A9W9HU27"/>
<feature type="compositionally biased region" description="Low complexity" evidence="1">
    <location>
        <begin position="310"/>
        <end position="321"/>
    </location>
</feature>
<dbReference type="OrthoDB" id="10642665at2759"/>
<evidence type="ECO:0000313" key="2">
    <source>
        <dbReference type="EMBL" id="KAJ5157412.1"/>
    </source>
</evidence>
<dbReference type="GeneID" id="81429812"/>
<reference evidence="2" key="1">
    <citation type="submission" date="2022-11" db="EMBL/GenBank/DDBJ databases">
        <authorList>
            <person name="Petersen C."/>
        </authorList>
    </citation>
    <scope>NUCLEOTIDE SEQUENCE</scope>
    <source>
        <strain evidence="2">IBT 26290</strain>
    </source>
</reference>
<name>A0A9W9HU27_9EURO</name>
<accession>A0A9W9HU27</accession>
<feature type="compositionally biased region" description="Polar residues" evidence="1">
    <location>
        <begin position="324"/>
        <end position="340"/>
    </location>
</feature>
<keyword evidence="3" id="KW-1185">Reference proteome</keyword>
<feature type="compositionally biased region" description="Polar residues" evidence="1">
    <location>
        <begin position="268"/>
        <end position="280"/>
    </location>
</feature>
<feature type="region of interest" description="Disordered" evidence="1">
    <location>
        <begin position="64"/>
        <end position="86"/>
    </location>
</feature>
<evidence type="ECO:0000256" key="1">
    <source>
        <dbReference type="SAM" id="MobiDB-lite"/>
    </source>
</evidence>
<feature type="region of interest" description="Disordered" evidence="1">
    <location>
        <begin position="257"/>
        <end position="292"/>
    </location>
</feature>
<dbReference type="RefSeq" id="XP_056540401.1">
    <property type="nucleotide sequence ID" value="XM_056690636.1"/>
</dbReference>
<feature type="compositionally biased region" description="Polar residues" evidence="1">
    <location>
        <begin position="74"/>
        <end position="86"/>
    </location>
</feature>
<sequence>MDSTATPSTPGIVIPVTSSTVHAAHPSSNMAPISSPLIPDQASSQAYNTEGSISYMPKSSSTYMPSFPPKTSDMESSTPVAATSIPDNSISRHRVPIYTSTGSPQSTLGGVVGTLGVDVASSYVDPAQSTTASPVASASPVDSASMLSLTTPTTTVSSAAHTTSISPLAAQTASPTVGIVVPISDTVPGVSSSEALSSTVPSTTAQSSKFIEAAPLAAETQSSFKAAATSTTSDSMAVVTKPVIVYVSEGATSAFSTSTLMPTSSTPGVETTHTQASMAQPSEIAPTPTEPEITQTATYTIHATETRSLTVTQPGPTVTVTAEPRTTQAADTTHNGATTDTSDDKSGLLTVIPITPSSGVIFVTKSETVTSWKETKTVTVTSWKETTKTDTKTVTATTTVIRPQLVT</sequence>
<organism evidence="2 3">
    <name type="scientific">Penicillium canariense</name>
    <dbReference type="NCBI Taxonomy" id="189055"/>
    <lineage>
        <taxon>Eukaryota</taxon>
        <taxon>Fungi</taxon>
        <taxon>Dikarya</taxon>
        <taxon>Ascomycota</taxon>
        <taxon>Pezizomycotina</taxon>
        <taxon>Eurotiomycetes</taxon>
        <taxon>Eurotiomycetidae</taxon>
        <taxon>Eurotiales</taxon>
        <taxon>Aspergillaceae</taxon>
        <taxon>Penicillium</taxon>
    </lineage>
</organism>
<protein>
    <submittedName>
        <fullName evidence="2">Uncharacterized protein</fullName>
    </submittedName>
</protein>